<keyword evidence="3" id="KW-0285">Flavoprotein</keyword>
<dbReference type="PANTHER" id="PTHR42923">
    <property type="entry name" value="PROTOPORPHYRINOGEN OXIDASE"/>
    <property type="match status" value="1"/>
</dbReference>
<dbReference type="InterPro" id="IPR001613">
    <property type="entry name" value="Flavin_amine_oxidase"/>
</dbReference>
<comment type="cofactor">
    <cofactor evidence="1 3">
        <name>FAD</name>
        <dbReference type="ChEBI" id="CHEBI:57692"/>
    </cofactor>
</comment>
<reference evidence="5" key="1">
    <citation type="journal article" date="2023" name="Mol. Phylogenet. Evol.">
        <title>Genome-scale phylogeny and comparative genomics of the fungal order Sordariales.</title>
        <authorList>
            <person name="Hensen N."/>
            <person name="Bonometti L."/>
            <person name="Westerberg I."/>
            <person name="Brannstrom I.O."/>
            <person name="Guillou S."/>
            <person name="Cros-Aarteil S."/>
            <person name="Calhoun S."/>
            <person name="Haridas S."/>
            <person name="Kuo A."/>
            <person name="Mondo S."/>
            <person name="Pangilinan J."/>
            <person name="Riley R."/>
            <person name="LaButti K."/>
            <person name="Andreopoulos B."/>
            <person name="Lipzen A."/>
            <person name="Chen C."/>
            <person name="Yan M."/>
            <person name="Daum C."/>
            <person name="Ng V."/>
            <person name="Clum A."/>
            <person name="Steindorff A."/>
            <person name="Ohm R.A."/>
            <person name="Martin F."/>
            <person name="Silar P."/>
            <person name="Natvig D.O."/>
            <person name="Lalanne C."/>
            <person name="Gautier V."/>
            <person name="Ament-Velasquez S.L."/>
            <person name="Kruys A."/>
            <person name="Hutchinson M.I."/>
            <person name="Powell A.J."/>
            <person name="Barry K."/>
            <person name="Miller A.N."/>
            <person name="Grigoriev I.V."/>
            <person name="Debuchy R."/>
            <person name="Gladieux P."/>
            <person name="Hiltunen Thoren M."/>
            <person name="Johannesson H."/>
        </authorList>
    </citation>
    <scope>NUCLEOTIDE SEQUENCE</scope>
    <source>
        <strain evidence="5">CBS 118394</strain>
    </source>
</reference>
<dbReference type="AlphaFoldDB" id="A0AAE0MC77"/>
<comment type="caution">
    <text evidence="5">The sequence shown here is derived from an EMBL/GenBank/DDBJ whole genome shotgun (WGS) entry which is preliminary data.</text>
</comment>
<feature type="signal peptide" evidence="4">
    <location>
        <begin position="1"/>
        <end position="21"/>
    </location>
</feature>
<dbReference type="SUPFAM" id="SSF51905">
    <property type="entry name" value="FAD/NAD(P)-binding domain"/>
    <property type="match status" value="1"/>
</dbReference>
<dbReference type="Pfam" id="PF13450">
    <property type="entry name" value="NAD_binding_8"/>
    <property type="match status" value="1"/>
</dbReference>
<organism evidence="5 6">
    <name type="scientific">Apodospora peruviana</name>
    <dbReference type="NCBI Taxonomy" id="516989"/>
    <lineage>
        <taxon>Eukaryota</taxon>
        <taxon>Fungi</taxon>
        <taxon>Dikarya</taxon>
        <taxon>Ascomycota</taxon>
        <taxon>Pezizomycotina</taxon>
        <taxon>Sordariomycetes</taxon>
        <taxon>Sordariomycetidae</taxon>
        <taxon>Sordariales</taxon>
        <taxon>Lasiosphaeriaceae</taxon>
        <taxon>Apodospora</taxon>
    </lineage>
</organism>
<feature type="binding site" evidence="2">
    <location>
        <position position="47"/>
    </location>
    <ligand>
        <name>FAD</name>
        <dbReference type="ChEBI" id="CHEBI:57692"/>
    </ligand>
</feature>
<dbReference type="Gene3D" id="3.30.70.1990">
    <property type="match status" value="1"/>
</dbReference>
<gene>
    <name evidence="5" type="ORF">B0H66DRAFT_513480</name>
</gene>
<proteinExistence type="inferred from homology"/>
<dbReference type="EC" id="1.4.3.-" evidence="3"/>
<evidence type="ECO:0000256" key="4">
    <source>
        <dbReference type="SAM" id="SignalP"/>
    </source>
</evidence>
<keyword evidence="4" id="KW-0732">Signal</keyword>
<evidence type="ECO:0000313" key="5">
    <source>
        <dbReference type="EMBL" id="KAK3326855.1"/>
    </source>
</evidence>
<evidence type="ECO:0000256" key="3">
    <source>
        <dbReference type="RuleBase" id="RU362067"/>
    </source>
</evidence>
<keyword evidence="3" id="KW-0560">Oxidoreductase</keyword>
<evidence type="ECO:0000313" key="6">
    <source>
        <dbReference type="Proteomes" id="UP001283341"/>
    </source>
</evidence>
<dbReference type="InterPro" id="IPR036188">
    <property type="entry name" value="FAD/NAD-bd_sf"/>
</dbReference>
<dbReference type="PANTHER" id="PTHR42923:SF26">
    <property type="entry name" value="FMN REDUCTASE LOT6, PUTATIVE (AFU_ORTHOLOGUE AFUA_7G06600)-RELATED"/>
    <property type="match status" value="1"/>
</dbReference>
<evidence type="ECO:0000256" key="1">
    <source>
        <dbReference type="ARBA" id="ARBA00001974"/>
    </source>
</evidence>
<keyword evidence="6" id="KW-1185">Reference proteome</keyword>
<feature type="chain" id="PRO_5042260380" description="Amine oxidase" evidence="4">
    <location>
        <begin position="22"/>
        <end position="481"/>
    </location>
</feature>
<dbReference type="PRINTS" id="PR00757">
    <property type="entry name" value="AMINEOXDASEF"/>
</dbReference>
<comment type="similarity">
    <text evidence="3">Belongs to the flavin monoamine oxidase family.</text>
</comment>
<evidence type="ECO:0000256" key="2">
    <source>
        <dbReference type="PIRSR" id="PIRSR601613-1"/>
    </source>
</evidence>
<keyword evidence="3" id="KW-0274">FAD</keyword>
<protein>
    <recommendedName>
        <fullName evidence="3">Amine oxidase</fullName>
        <ecNumber evidence="3">1.4.3.-</ecNumber>
    </recommendedName>
</protein>
<dbReference type="GO" id="GO:0016491">
    <property type="term" value="F:oxidoreductase activity"/>
    <property type="evidence" value="ECO:0007669"/>
    <property type="project" value="UniProtKB-KW"/>
</dbReference>
<dbReference type="Gene3D" id="3.50.50.60">
    <property type="entry name" value="FAD/NAD(P)-binding domain"/>
    <property type="match status" value="1"/>
</dbReference>
<dbReference type="InterPro" id="IPR050464">
    <property type="entry name" value="Zeta_carotene_desat/Oxidored"/>
</dbReference>
<reference evidence="5" key="2">
    <citation type="submission" date="2023-06" db="EMBL/GenBank/DDBJ databases">
        <authorList>
            <consortium name="Lawrence Berkeley National Laboratory"/>
            <person name="Haridas S."/>
            <person name="Hensen N."/>
            <person name="Bonometti L."/>
            <person name="Westerberg I."/>
            <person name="Brannstrom I.O."/>
            <person name="Guillou S."/>
            <person name="Cros-Aarteil S."/>
            <person name="Calhoun S."/>
            <person name="Kuo A."/>
            <person name="Mondo S."/>
            <person name="Pangilinan J."/>
            <person name="Riley R."/>
            <person name="Labutti K."/>
            <person name="Andreopoulos B."/>
            <person name="Lipzen A."/>
            <person name="Chen C."/>
            <person name="Yanf M."/>
            <person name="Daum C."/>
            <person name="Ng V."/>
            <person name="Clum A."/>
            <person name="Steindorff A."/>
            <person name="Ohm R."/>
            <person name="Martin F."/>
            <person name="Silar P."/>
            <person name="Natvig D."/>
            <person name="Lalanne C."/>
            <person name="Gautier V."/>
            <person name="Ament-Velasquez S.L."/>
            <person name="Kruys A."/>
            <person name="Hutchinson M.I."/>
            <person name="Powell A.J."/>
            <person name="Barry K."/>
            <person name="Miller A.N."/>
            <person name="Grigoriev I.V."/>
            <person name="Debuchy R."/>
            <person name="Gladieux P."/>
            <person name="Thoren M.H."/>
            <person name="Johannesson H."/>
        </authorList>
    </citation>
    <scope>NUCLEOTIDE SEQUENCE</scope>
    <source>
        <strain evidence="5">CBS 118394</strain>
    </source>
</reference>
<accession>A0AAE0MC77</accession>
<dbReference type="EMBL" id="JAUEDM010000002">
    <property type="protein sequence ID" value="KAK3326855.1"/>
    <property type="molecule type" value="Genomic_DNA"/>
</dbReference>
<name>A0AAE0MC77_9PEZI</name>
<sequence length="481" mass="51748">MIKRFAASGGLLLAITSVAAASSPLPLGSNAAPFVLKDVAIIGGGASGAYAAVRLKEDFKKSVILIEKESRLGGHVSTYDDPVSGKSYDFGVQNWNDYGPAAAFFARMNVSVGAPARTPLVSNYVDFTTGLAVNYSAPASADRTAALAAFLAAILPYEDMLLPGYWNFPRPDAIPADLLLPFGEFVAKYHLQAAVNQVFEVTGMGVGDMINTPALYVIQAFGGPMIRNFLGQAGALAPTSRRNIEIYEAVAKRLGGDVLYSSTVTQAVRTSAGVTLLVKDAKGKTKLVVAKKLLIAIEPTAENMEPFELDKTEKEVFGKFKYSKVHAGVVSHPSLPVNVSLVNTPASASPANYLELPKPNFIVRFDYLGSNLWRVLMVGDDKFDQAAAQQLVRDNFQDMVAAGTLPPSLNSDAVEIKAWANHGAMHMRVSVEELKAGFVQKQYALQGRRSTWFTGGAWSVQFQSVLWAFDDILLPKMLATK</sequence>
<dbReference type="Proteomes" id="UP001283341">
    <property type="component" value="Unassembled WGS sequence"/>
</dbReference>
<dbReference type="Gene3D" id="1.10.405.20">
    <property type="match status" value="1"/>
</dbReference>